<evidence type="ECO:0000313" key="5">
    <source>
        <dbReference type="Proteomes" id="UP001159405"/>
    </source>
</evidence>
<dbReference type="InterPro" id="IPR036249">
    <property type="entry name" value="Thioredoxin-like_sf"/>
</dbReference>
<feature type="transmembrane region" description="Helical" evidence="2">
    <location>
        <begin position="175"/>
        <end position="198"/>
    </location>
</feature>
<dbReference type="Proteomes" id="UP001159405">
    <property type="component" value="Unassembled WGS sequence"/>
</dbReference>
<feature type="region of interest" description="Disordered" evidence="1">
    <location>
        <begin position="210"/>
        <end position="237"/>
    </location>
</feature>
<protein>
    <recommendedName>
        <fullName evidence="6">Thioredoxin domain-containing protein</fullName>
    </recommendedName>
</protein>
<keyword evidence="2" id="KW-1133">Transmembrane helix</keyword>
<keyword evidence="2" id="KW-0812">Transmembrane</keyword>
<organism evidence="4 5">
    <name type="scientific">Porites lobata</name>
    <dbReference type="NCBI Taxonomy" id="104759"/>
    <lineage>
        <taxon>Eukaryota</taxon>
        <taxon>Metazoa</taxon>
        <taxon>Cnidaria</taxon>
        <taxon>Anthozoa</taxon>
        <taxon>Hexacorallia</taxon>
        <taxon>Scleractinia</taxon>
        <taxon>Fungiina</taxon>
        <taxon>Poritidae</taxon>
        <taxon>Porites</taxon>
    </lineage>
</organism>
<feature type="signal peptide" evidence="3">
    <location>
        <begin position="1"/>
        <end position="24"/>
    </location>
</feature>
<feature type="chain" id="PRO_5045555446" description="Thioredoxin domain-containing protein" evidence="3">
    <location>
        <begin position="25"/>
        <end position="237"/>
    </location>
</feature>
<dbReference type="PANTHER" id="PTHR19991:SF2">
    <property type="entry name" value="GH08893P"/>
    <property type="match status" value="1"/>
</dbReference>
<accession>A0ABN8PEI5</accession>
<comment type="caution">
    <text evidence="4">The sequence shown here is derived from an EMBL/GenBank/DDBJ whole genome shotgun (WGS) entry which is preliminary data.</text>
</comment>
<evidence type="ECO:0000256" key="1">
    <source>
        <dbReference type="SAM" id="MobiDB-lite"/>
    </source>
</evidence>
<evidence type="ECO:0000256" key="3">
    <source>
        <dbReference type="SAM" id="SignalP"/>
    </source>
</evidence>
<evidence type="ECO:0000313" key="4">
    <source>
        <dbReference type="EMBL" id="CAH3142190.1"/>
    </source>
</evidence>
<evidence type="ECO:0000256" key="2">
    <source>
        <dbReference type="SAM" id="Phobius"/>
    </source>
</evidence>
<keyword evidence="2" id="KW-0472">Membrane</keyword>
<keyword evidence="3" id="KW-0732">Signal</keyword>
<gene>
    <name evidence="4" type="ORF">PLOB_00042196</name>
</gene>
<dbReference type="EMBL" id="CALNXK010000068">
    <property type="protein sequence ID" value="CAH3142190.1"/>
    <property type="molecule type" value="Genomic_DNA"/>
</dbReference>
<proteinExistence type="predicted"/>
<dbReference type="SUPFAM" id="SSF52833">
    <property type="entry name" value="Thioredoxin-like"/>
    <property type="match status" value="1"/>
</dbReference>
<keyword evidence="5" id="KW-1185">Reference proteome</keyword>
<reference evidence="4 5" key="1">
    <citation type="submission" date="2022-05" db="EMBL/GenBank/DDBJ databases">
        <authorList>
            <consortium name="Genoscope - CEA"/>
            <person name="William W."/>
        </authorList>
    </citation>
    <scope>NUCLEOTIDE SEQUENCE [LARGE SCALE GENOMIC DNA]</scope>
</reference>
<sequence length="237" mass="27058">MVDSTLNVFLRFGTLLLLCHECWSDTTVQILNDNNFEHLTQASTGATTGDWFIVFSFTDRDPECAECKKADEAIEKAKEKLGHKLNFALVLPPRSSLTLRRFDVARWPFVTLLKQGKQYLYSEGKMDEESFIKFIEEGYKLAASQPVPPPVSKFDIFIEELMNDAKHIIQIRKSAAVFIFIAGILFGLLLLPVIRLLVECLVNTFLQEPDTDQGFEDEGLGKDEVDEDEEEEEKKDR</sequence>
<dbReference type="PANTHER" id="PTHR19991">
    <property type="entry name" value="L 2 01289"/>
    <property type="match status" value="1"/>
</dbReference>
<dbReference type="Gene3D" id="3.40.30.10">
    <property type="entry name" value="Glutaredoxin"/>
    <property type="match status" value="1"/>
</dbReference>
<evidence type="ECO:0008006" key="6">
    <source>
        <dbReference type="Google" id="ProtNLM"/>
    </source>
</evidence>
<name>A0ABN8PEI5_9CNID</name>